<dbReference type="SUPFAM" id="SSF56601">
    <property type="entry name" value="beta-lactamase/transpeptidase-like"/>
    <property type="match status" value="1"/>
</dbReference>
<reference evidence="3 4" key="1">
    <citation type="submission" date="2024-10" db="EMBL/GenBank/DDBJ databases">
        <title>The Natural Products Discovery Center: Release of the First 8490 Sequenced Strains for Exploring Actinobacteria Biosynthetic Diversity.</title>
        <authorList>
            <person name="Kalkreuter E."/>
            <person name="Kautsar S.A."/>
            <person name="Yang D."/>
            <person name="Bader C.D."/>
            <person name="Teijaro C.N."/>
            <person name="Fluegel L."/>
            <person name="Davis C.M."/>
            <person name="Simpson J.R."/>
            <person name="Lauterbach L."/>
            <person name="Steele A.D."/>
            <person name="Gui C."/>
            <person name="Meng S."/>
            <person name="Li G."/>
            <person name="Viehrig K."/>
            <person name="Ye F."/>
            <person name="Su P."/>
            <person name="Kiefer A.F."/>
            <person name="Nichols A."/>
            <person name="Cepeda A.J."/>
            <person name="Yan W."/>
            <person name="Fan B."/>
            <person name="Jiang Y."/>
            <person name="Adhikari A."/>
            <person name="Zheng C.-J."/>
            <person name="Schuster L."/>
            <person name="Cowan T.M."/>
            <person name="Smanski M.J."/>
            <person name="Chevrette M.G."/>
            <person name="De Carvalho L.P.S."/>
            <person name="Shen B."/>
        </authorList>
    </citation>
    <scope>NUCLEOTIDE SEQUENCE [LARGE SCALE GENOMIC DNA]</scope>
    <source>
        <strain evidence="3 4">NPDC002593</strain>
    </source>
</reference>
<keyword evidence="4" id="KW-1185">Reference proteome</keyword>
<dbReference type="InterPro" id="IPR001466">
    <property type="entry name" value="Beta-lactam-related"/>
</dbReference>
<protein>
    <submittedName>
        <fullName evidence="3">Serine hydrolase domain-containing protein</fullName>
        <ecNumber evidence="3">3.-.-.-</ecNumber>
    </submittedName>
</protein>
<name>A0ABW6S0W9_9NOCA</name>
<dbReference type="InterPro" id="IPR050491">
    <property type="entry name" value="AmpC-like"/>
</dbReference>
<dbReference type="PANTHER" id="PTHR46825">
    <property type="entry name" value="D-ALANYL-D-ALANINE-CARBOXYPEPTIDASE/ENDOPEPTIDASE AMPH"/>
    <property type="match status" value="1"/>
</dbReference>
<evidence type="ECO:0000259" key="1">
    <source>
        <dbReference type="Pfam" id="PF00144"/>
    </source>
</evidence>
<dbReference type="InterPro" id="IPR056008">
    <property type="entry name" value="DUF7586"/>
</dbReference>
<organism evidence="3 4">
    <name type="scientific">Nocardia jiangxiensis</name>
    <dbReference type="NCBI Taxonomy" id="282685"/>
    <lineage>
        <taxon>Bacteria</taxon>
        <taxon>Bacillati</taxon>
        <taxon>Actinomycetota</taxon>
        <taxon>Actinomycetes</taxon>
        <taxon>Mycobacteriales</taxon>
        <taxon>Nocardiaceae</taxon>
        <taxon>Nocardia</taxon>
    </lineage>
</organism>
<feature type="domain" description="Beta-lactamase-related" evidence="1">
    <location>
        <begin position="10"/>
        <end position="328"/>
    </location>
</feature>
<keyword evidence="3" id="KW-0378">Hydrolase</keyword>
<proteinExistence type="predicted"/>
<evidence type="ECO:0000313" key="3">
    <source>
        <dbReference type="EMBL" id="MFF3569228.1"/>
    </source>
</evidence>
<dbReference type="Proteomes" id="UP001601992">
    <property type="component" value="Unassembled WGS sequence"/>
</dbReference>
<dbReference type="EC" id="3.-.-.-" evidence="3"/>
<feature type="domain" description="DUF7586" evidence="2">
    <location>
        <begin position="350"/>
        <end position="432"/>
    </location>
</feature>
<gene>
    <name evidence="3" type="ORF">ACFYXQ_15770</name>
</gene>
<dbReference type="EMBL" id="JBIAQY010000004">
    <property type="protein sequence ID" value="MFF3569228.1"/>
    <property type="molecule type" value="Genomic_DNA"/>
</dbReference>
<dbReference type="InterPro" id="IPR012338">
    <property type="entry name" value="Beta-lactam/transpept-like"/>
</dbReference>
<dbReference type="GO" id="GO:0016787">
    <property type="term" value="F:hydrolase activity"/>
    <property type="evidence" value="ECO:0007669"/>
    <property type="project" value="UniProtKB-KW"/>
</dbReference>
<evidence type="ECO:0000313" key="4">
    <source>
        <dbReference type="Proteomes" id="UP001601992"/>
    </source>
</evidence>
<dbReference type="RefSeq" id="WP_387403999.1">
    <property type="nucleotide sequence ID" value="NZ_JBIAQY010000004.1"/>
</dbReference>
<dbReference type="Pfam" id="PF00144">
    <property type="entry name" value="Beta-lactamase"/>
    <property type="match status" value="1"/>
</dbReference>
<sequence>MDTDFQSELAARVARDQARYRVPGLTVIVGVDGVQLAAASAGFADVADRIPATSTTAYRIGSITKTFIAAATLSLCSQGALSLDTPIGRFLPGLHFADLPLRTVLSHSSGLQREVPGPMWESMQGPSATELMAALVDVELVAAPGERWHYSNLGYALLGQIIERVVDQPYETLIDRTLLRPLNLTHTRWTPPADAAIGYRLDPYAEAVDREPMMDQAAVGAAGELWSTGEDLVRWGHALCGGAPDVVPPKVVDAMHRVQIMVDTASWKRGWGLGLILDRHDDHVLAGHTGAMPGFQTALTLDRATNTVVAVLANATRSMNLATLAAEVTAAAIAAQPAPPPEVWTPAPPCPPEVTELLGSWWTESDETVFTWRHDGLHAHLASDPAATDTRFVQEAPGRFRAAAGRFHGELLLATHANGNVELRWATYPLTRTTR</sequence>
<accession>A0ABW6S0W9</accession>
<comment type="caution">
    <text evidence="3">The sequence shown here is derived from an EMBL/GenBank/DDBJ whole genome shotgun (WGS) entry which is preliminary data.</text>
</comment>
<dbReference type="Gene3D" id="3.40.710.10">
    <property type="entry name" value="DD-peptidase/beta-lactamase superfamily"/>
    <property type="match status" value="1"/>
</dbReference>
<evidence type="ECO:0000259" key="2">
    <source>
        <dbReference type="Pfam" id="PF24491"/>
    </source>
</evidence>
<dbReference type="Pfam" id="PF24491">
    <property type="entry name" value="DUF7586"/>
    <property type="match status" value="1"/>
</dbReference>
<dbReference type="PANTHER" id="PTHR46825:SF7">
    <property type="entry name" value="D-ALANYL-D-ALANINE CARBOXYPEPTIDASE"/>
    <property type="match status" value="1"/>
</dbReference>